<protein>
    <submittedName>
        <fullName evidence="1">Uncharacterized protein</fullName>
    </submittedName>
</protein>
<dbReference type="InterPro" id="IPR053155">
    <property type="entry name" value="F-pilin_assembly_TraC"/>
</dbReference>
<sequence>MGSQLASMECVLRHNTIDCPTLYWAAMPGNAADFPAEESFYTFIEQAVCLFTEETNYRNSLSPLASRWWTGLRENRCTSTSATCR</sequence>
<reference evidence="1 2" key="1">
    <citation type="submission" date="2018-10" db="EMBL/GenBank/DDBJ databases">
        <title>Draft Genome Sequence of Bacteroides sp. KCTC 15687.</title>
        <authorList>
            <person name="Yu S.Y."/>
            <person name="Kim J.S."/>
            <person name="Oh B.S."/>
            <person name="Park S.H."/>
            <person name="Kang S.W."/>
            <person name="Park J.E."/>
            <person name="Choi S.H."/>
            <person name="Han K.I."/>
            <person name="Lee K.C."/>
            <person name="Eom M.K."/>
            <person name="Suh M.K."/>
            <person name="Lee D.H."/>
            <person name="Yoon H."/>
            <person name="Kim B."/>
            <person name="Yang S.J."/>
            <person name="Lee J.S."/>
            <person name="Lee J.H."/>
        </authorList>
    </citation>
    <scope>NUCLEOTIDE SEQUENCE [LARGE SCALE GENOMIC DNA]</scope>
    <source>
        <strain evidence="1 2">KCTC 15687</strain>
    </source>
</reference>
<evidence type="ECO:0000313" key="1">
    <source>
        <dbReference type="EMBL" id="GCB37824.1"/>
    </source>
</evidence>
<dbReference type="AlphaFoldDB" id="A0A401M2F5"/>
<dbReference type="PANTHER" id="PTHR38467:SF1">
    <property type="entry name" value="CONJUGATIVE TRANSFER: ASSEMBLY"/>
    <property type="match status" value="1"/>
</dbReference>
<dbReference type="Proteomes" id="UP000288079">
    <property type="component" value="Unassembled WGS sequence"/>
</dbReference>
<organism evidence="1 2">
    <name type="scientific">Bacteroides faecalis</name>
    <dbReference type="NCBI Taxonomy" id="2447885"/>
    <lineage>
        <taxon>Bacteria</taxon>
        <taxon>Pseudomonadati</taxon>
        <taxon>Bacteroidota</taxon>
        <taxon>Bacteroidia</taxon>
        <taxon>Bacteroidales</taxon>
        <taxon>Bacteroidaceae</taxon>
        <taxon>Bacteroides</taxon>
    </lineage>
</organism>
<comment type="caution">
    <text evidence="1">The sequence shown here is derived from an EMBL/GenBank/DDBJ whole genome shotgun (WGS) entry which is preliminary data.</text>
</comment>
<proteinExistence type="predicted"/>
<dbReference type="EMBL" id="BHWB01000047">
    <property type="protein sequence ID" value="GCB37824.1"/>
    <property type="molecule type" value="Genomic_DNA"/>
</dbReference>
<gene>
    <name evidence="1" type="ORF">KGMB02408_47690</name>
</gene>
<dbReference type="PANTHER" id="PTHR38467">
    <property type="match status" value="1"/>
</dbReference>
<name>A0A401M2F5_9BACE</name>
<accession>A0A401M2F5</accession>
<evidence type="ECO:0000313" key="2">
    <source>
        <dbReference type="Proteomes" id="UP000288079"/>
    </source>
</evidence>
<keyword evidence="2" id="KW-1185">Reference proteome</keyword>